<dbReference type="EMBL" id="MAPZ01000014">
    <property type="protein sequence ID" value="OBY11499.1"/>
    <property type="molecule type" value="Genomic_DNA"/>
</dbReference>
<dbReference type="Proteomes" id="UP000092714">
    <property type="component" value="Unassembled WGS sequence"/>
</dbReference>
<dbReference type="RefSeq" id="WP_055184457.1">
    <property type="nucleotide sequence ID" value="NZ_CAXSZC010000010.1"/>
</dbReference>
<comment type="caution">
    <text evidence="1">The sequence shown here is derived from an EMBL/GenBank/DDBJ whole genome shotgun (WGS) entry which is preliminary data.</text>
</comment>
<evidence type="ECO:0000313" key="1">
    <source>
        <dbReference type="EMBL" id="OBY11499.1"/>
    </source>
</evidence>
<keyword evidence="2" id="KW-1185">Reference proteome</keyword>
<dbReference type="Gene3D" id="3.30.1390.10">
    <property type="match status" value="1"/>
</dbReference>
<dbReference type="OrthoDB" id="2157431at2"/>
<dbReference type="eggNOG" id="ENOG5033B85">
    <property type="taxonomic scope" value="Bacteria"/>
</dbReference>
<evidence type="ECO:0000313" key="2">
    <source>
        <dbReference type="Proteomes" id="UP000092714"/>
    </source>
</evidence>
<dbReference type="AlphaFoldDB" id="A0A174HTK6"/>
<proteinExistence type="predicted"/>
<gene>
    <name evidence="1" type="ORF">CP373A1_05985</name>
</gene>
<evidence type="ECO:0008006" key="3">
    <source>
        <dbReference type="Google" id="ProtNLM"/>
    </source>
</evidence>
<accession>A0A174HTK6</accession>
<protein>
    <recommendedName>
        <fullName evidence="3">50S ribosomal protein L7/L12</fullName>
    </recommendedName>
</protein>
<dbReference type="InterPro" id="IPR014719">
    <property type="entry name" value="Ribosomal_bL12_C/ClpS-like"/>
</dbReference>
<name>A0A174HTK6_9CLOT</name>
<reference evidence="1 2" key="1">
    <citation type="submission" date="2016-06" db="EMBL/GenBank/DDBJ databases">
        <authorList>
            <person name="Kjaerup R.B."/>
            <person name="Dalgaard T.S."/>
            <person name="Juul-Madsen H.R."/>
        </authorList>
    </citation>
    <scope>NUCLEOTIDE SEQUENCE [LARGE SCALE GENOMIC DNA]</scope>
    <source>
        <strain evidence="1 2">373-A1</strain>
    </source>
</reference>
<organism evidence="1 2">
    <name type="scientific">Clostridium paraputrificum</name>
    <dbReference type="NCBI Taxonomy" id="29363"/>
    <lineage>
        <taxon>Bacteria</taxon>
        <taxon>Bacillati</taxon>
        <taxon>Bacillota</taxon>
        <taxon>Clostridia</taxon>
        <taxon>Eubacteriales</taxon>
        <taxon>Clostridiaceae</taxon>
        <taxon>Clostridium</taxon>
    </lineage>
</organism>
<sequence>MDYAIIGFLCGVSIMLMMNVSNQKDQIKIINNKLNKIINHLGIEDEELNKVNDELNELIIEGQKVKAVKLYRMTTGAGLKESKEYIDALADKLSNEQ</sequence>